<keyword evidence="1" id="KW-1133">Transmembrane helix</keyword>
<evidence type="ECO:0000313" key="2">
    <source>
        <dbReference type="EMBL" id="KZX14533.1"/>
    </source>
</evidence>
<proteinExistence type="predicted"/>
<sequence length="194" mass="21593">MHRKFIGLLLIMLIIIIGLSSFLLSNSNYFDRTSNLKGINVDVNVAEITNNSSNRSNYHIITVGNTTDELDKFTNFEGKIDDNGIKVTLNTEKLSSEGKTIDLIVKINNTGNYSIDNIILTWQYTNKSVGSINPGEVKTFNTTTRIPTTNEFRADFGPEANVSNPYFIGSFEAKYLLNKGIFIAASNSVEIPLR</sequence>
<protein>
    <submittedName>
        <fullName evidence="2">Uncharacterized protein</fullName>
    </submittedName>
</protein>
<dbReference type="Proteomes" id="UP000077066">
    <property type="component" value="Unassembled WGS sequence"/>
</dbReference>
<accession>A0A166CI71</accession>
<comment type="caution">
    <text evidence="2">The sequence shown here is derived from an EMBL/GenBank/DDBJ whole genome shotgun (WGS) entry which is preliminary data.</text>
</comment>
<keyword evidence="3" id="KW-1185">Reference proteome</keyword>
<evidence type="ECO:0000313" key="3">
    <source>
        <dbReference type="Proteomes" id="UP000077066"/>
    </source>
</evidence>
<evidence type="ECO:0000256" key="1">
    <source>
        <dbReference type="SAM" id="Phobius"/>
    </source>
</evidence>
<keyword evidence="1" id="KW-0812">Transmembrane</keyword>
<organism evidence="2 3">
    <name type="scientific">Methanobrevibacter filiformis</name>
    <dbReference type="NCBI Taxonomy" id="55758"/>
    <lineage>
        <taxon>Archaea</taxon>
        <taxon>Methanobacteriati</taxon>
        <taxon>Methanobacteriota</taxon>
        <taxon>Methanomada group</taxon>
        <taxon>Methanobacteria</taxon>
        <taxon>Methanobacteriales</taxon>
        <taxon>Methanobacteriaceae</taxon>
        <taxon>Methanobrevibacter</taxon>
    </lineage>
</organism>
<keyword evidence="1" id="KW-0472">Membrane</keyword>
<dbReference type="EMBL" id="LWMT01000144">
    <property type="protein sequence ID" value="KZX14533.1"/>
    <property type="molecule type" value="Genomic_DNA"/>
</dbReference>
<name>A0A166CI71_9EURY</name>
<reference evidence="2 3" key="1">
    <citation type="submission" date="2016-04" db="EMBL/GenBank/DDBJ databases">
        <title>Genome sequence of Methanobrevibacter filiformis DSM 11501.</title>
        <authorList>
            <person name="Poehlein A."/>
            <person name="Seedorf H."/>
            <person name="Daniel R."/>
        </authorList>
    </citation>
    <scope>NUCLEOTIDE SEQUENCE [LARGE SCALE GENOMIC DNA]</scope>
    <source>
        <strain evidence="2 3">DSM 11501</strain>
    </source>
</reference>
<dbReference type="PATRIC" id="fig|55758.3.peg.957"/>
<feature type="transmembrane region" description="Helical" evidence="1">
    <location>
        <begin position="6"/>
        <end position="24"/>
    </location>
</feature>
<dbReference type="AlphaFoldDB" id="A0A166CI71"/>
<gene>
    <name evidence="2" type="ORF">MBFIL_08490</name>
</gene>